<sequence length="154" mass="18061">MLVFRIAHKKYAENLSVSGLSGRWNSNGKLVLYTSENISLALLENMVYRCGTGFNHDYKIMIIEISSKSMEQIDAKKLPKNWRGTEFYSELQNRGDFWYDRRTTLMLKVPSSVLPENHNIIINTTHPDFKNVKLIDVLDYEPDERLEKILKKYK</sequence>
<proteinExistence type="predicted"/>
<evidence type="ECO:0000313" key="3">
    <source>
        <dbReference type="Proteomes" id="UP001241656"/>
    </source>
</evidence>
<evidence type="ECO:0000313" key="2">
    <source>
        <dbReference type="EMBL" id="WHF52105.1"/>
    </source>
</evidence>
<organism evidence="2 3">
    <name type="scientific">Chryseobacterium gotjawalense</name>
    <dbReference type="NCBI Taxonomy" id="3042315"/>
    <lineage>
        <taxon>Bacteria</taxon>
        <taxon>Pseudomonadati</taxon>
        <taxon>Bacteroidota</taxon>
        <taxon>Flavobacteriia</taxon>
        <taxon>Flavobacteriales</taxon>
        <taxon>Weeksellaceae</taxon>
        <taxon>Chryseobacterium group</taxon>
        <taxon>Chryseobacterium</taxon>
    </lineage>
</organism>
<dbReference type="Pfam" id="PF08808">
    <property type="entry name" value="RES"/>
    <property type="match status" value="1"/>
</dbReference>
<dbReference type="SMART" id="SM00953">
    <property type="entry name" value="RES"/>
    <property type="match status" value="1"/>
</dbReference>
<dbReference type="EMBL" id="CP124855">
    <property type="protein sequence ID" value="WHF52105.1"/>
    <property type="molecule type" value="Genomic_DNA"/>
</dbReference>
<evidence type="ECO:0000259" key="1">
    <source>
        <dbReference type="SMART" id="SM00953"/>
    </source>
</evidence>
<dbReference type="RefSeq" id="WP_282905409.1">
    <property type="nucleotide sequence ID" value="NZ_CP124855.1"/>
</dbReference>
<keyword evidence="3" id="KW-1185">Reference proteome</keyword>
<reference evidence="2 3" key="1">
    <citation type="submission" date="2023-05" db="EMBL/GenBank/DDBJ databases">
        <title>Genomic insight into Chryseobacterium sp. wdc7 isolated forest soil (Gotjawal).</title>
        <authorList>
            <person name="Park S.-J."/>
        </authorList>
    </citation>
    <scope>NUCLEOTIDE SEQUENCE [LARGE SCALE GENOMIC DNA]</scope>
    <source>
        <strain evidence="3">wdc7</strain>
    </source>
</reference>
<accession>A0ABY8RDS9</accession>
<feature type="domain" description="RES" evidence="1">
    <location>
        <begin position="14"/>
        <end position="136"/>
    </location>
</feature>
<dbReference type="Proteomes" id="UP001241656">
    <property type="component" value="Chromosome"/>
</dbReference>
<dbReference type="InterPro" id="IPR014914">
    <property type="entry name" value="RES_dom"/>
</dbReference>
<name>A0ABY8RDS9_9FLAO</name>
<gene>
    <name evidence="2" type="ORF">QGN23_02240</name>
</gene>
<protein>
    <submittedName>
        <fullName evidence="2">RES family NAD+ phosphorylase</fullName>
    </submittedName>
</protein>